<dbReference type="InterPro" id="IPR023408">
    <property type="entry name" value="MscS_beta-dom_sf"/>
</dbReference>
<feature type="transmembrane region" description="Helical" evidence="5">
    <location>
        <begin position="51"/>
        <end position="69"/>
    </location>
</feature>
<evidence type="ECO:0000256" key="1">
    <source>
        <dbReference type="ARBA" id="ARBA00004370"/>
    </source>
</evidence>
<dbReference type="SUPFAM" id="SSF50182">
    <property type="entry name" value="Sm-like ribonucleoproteins"/>
    <property type="match status" value="1"/>
</dbReference>
<feature type="transmembrane region" description="Helical" evidence="5">
    <location>
        <begin position="75"/>
        <end position="94"/>
    </location>
</feature>
<evidence type="ECO:0000256" key="3">
    <source>
        <dbReference type="ARBA" id="ARBA00022989"/>
    </source>
</evidence>
<feature type="transmembrane region" description="Helical" evidence="5">
    <location>
        <begin position="12"/>
        <end position="30"/>
    </location>
</feature>
<dbReference type="Gene3D" id="2.30.30.60">
    <property type="match status" value="1"/>
</dbReference>
<keyword evidence="8" id="KW-1185">Reference proteome</keyword>
<reference evidence="7 8" key="1">
    <citation type="submission" date="2024-06" db="EMBL/GenBank/DDBJ databases">
        <authorList>
            <person name="Chen R.Y."/>
        </authorList>
    </citation>
    <scope>NUCLEOTIDE SEQUENCE [LARGE SCALE GENOMIC DNA]</scope>
    <source>
        <strain evidence="7 8">D2</strain>
    </source>
</reference>
<dbReference type="InterPro" id="IPR006685">
    <property type="entry name" value="MscS_channel_2nd"/>
</dbReference>
<evidence type="ECO:0000256" key="5">
    <source>
        <dbReference type="SAM" id="Phobius"/>
    </source>
</evidence>
<proteinExistence type="predicted"/>
<dbReference type="EMBL" id="JBELOE010000211">
    <property type="protein sequence ID" value="MER2492411.1"/>
    <property type="molecule type" value="Genomic_DNA"/>
</dbReference>
<dbReference type="PANTHER" id="PTHR30566">
    <property type="entry name" value="YNAI-RELATED MECHANOSENSITIVE ION CHANNEL"/>
    <property type="match status" value="1"/>
</dbReference>
<comment type="subcellular location">
    <subcellularLocation>
        <location evidence="1">Membrane</location>
    </subcellularLocation>
</comment>
<protein>
    <submittedName>
        <fullName evidence="7">Mechanosensitive ion channel family protein</fullName>
    </submittedName>
</protein>
<evidence type="ECO:0000313" key="7">
    <source>
        <dbReference type="EMBL" id="MER2492411.1"/>
    </source>
</evidence>
<sequence>MLEYFTHISQSKLLLSAAVLSALLIARAILIKSVQRKYRNDIERKRRWSSGLKNLLNFITLLTLAAVWFDEIQSFAISIAAFVVAIVLATREYIQCILASLYQTGARQYRIGDWVEVNGCAGEVAYTDWITTTLYELNLKSSAYQYSGKTLVIPNNQFITHSFVNLNYMRRYVNHGFLLIQPEPIDPIEVRAFLLSKLTELCLPFKDTAERYRNMIERKLDIVIPGAKVKVNLATTELGHAQYSVQYFCPTEKAQIIEQKVTQAFFQFTQQQKQSATKDSPSPVE</sequence>
<organism evidence="7 8">
    <name type="scientific">Catenovulum sediminis</name>
    <dbReference type="NCBI Taxonomy" id="1740262"/>
    <lineage>
        <taxon>Bacteria</taxon>
        <taxon>Pseudomonadati</taxon>
        <taxon>Pseudomonadota</taxon>
        <taxon>Gammaproteobacteria</taxon>
        <taxon>Alteromonadales</taxon>
        <taxon>Alteromonadaceae</taxon>
        <taxon>Catenovulum</taxon>
    </lineage>
</organism>
<evidence type="ECO:0000313" key="8">
    <source>
        <dbReference type="Proteomes" id="UP001467690"/>
    </source>
</evidence>
<gene>
    <name evidence="7" type="ORF">ABS311_11020</name>
</gene>
<accession>A0ABV1RHJ7</accession>
<keyword evidence="4 5" id="KW-0472">Membrane</keyword>
<feature type="domain" description="Mechanosensitive ion channel MscS" evidence="6">
    <location>
        <begin position="94"/>
        <end position="167"/>
    </location>
</feature>
<dbReference type="InterPro" id="IPR010920">
    <property type="entry name" value="LSM_dom_sf"/>
</dbReference>
<evidence type="ECO:0000259" key="6">
    <source>
        <dbReference type="Pfam" id="PF00924"/>
    </source>
</evidence>
<evidence type="ECO:0000256" key="4">
    <source>
        <dbReference type="ARBA" id="ARBA00023136"/>
    </source>
</evidence>
<dbReference type="PANTHER" id="PTHR30566:SF27">
    <property type="entry name" value="MECHANOSENSITIVE ION CHANNEL PROTEIN"/>
    <property type="match status" value="1"/>
</dbReference>
<evidence type="ECO:0000256" key="2">
    <source>
        <dbReference type="ARBA" id="ARBA00022692"/>
    </source>
</evidence>
<dbReference type="RefSeq" id="WP_350401929.1">
    <property type="nucleotide sequence ID" value="NZ_JBELOE010000211.1"/>
</dbReference>
<name>A0ABV1RHJ7_9ALTE</name>
<keyword evidence="2 5" id="KW-0812">Transmembrane</keyword>
<keyword evidence="3 5" id="KW-1133">Transmembrane helix</keyword>
<comment type="caution">
    <text evidence="7">The sequence shown here is derived from an EMBL/GenBank/DDBJ whole genome shotgun (WGS) entry which is preliminary data.</text>
</comment>
<dbReference type="Pfam" id="PF00924">
    <property type="entry name" value="MS_channel_2nd"/>
    <property type="match status" value="1"/>
</dbReference>
<dbReference type="Proteomes" id="UP001467690">
    <property type="component" value="Unassembled WGS sequence"/>
</dbReference>